<feature type="domain" description="F5/8 type C" evidence="3">
    <location>
        <begin position="20"/>
        <end position="65"/>
    </location>
</feature>
<feature type="region of interest" description="Disordered" evidence="1">
    <location>
        <begin position="40"/>
        <end position="67"/>
    </location>
</feature>
<gene>
    <name evidence="4" type="ORF">HPLM_LOCUS17344</name>
</gene>
<evidence type="ECO:0000256" key="1">
    <source>
        <dbReference type="SAM" id="MobiDB-lite"/>
    </source>
</evidence>
<reference evidence="6" key="1">
    <citation type="submission" date="2017-02" db="UniProtKB">
        <authorList>
            <consortium name="WormBaseParasite"/>
        </authorList>
    </citation>
    <scope>IDENTIFICATION</scope>
</reference>
<dbReference type="OrthoDB" id="6071166at2759"/>
<dbReference type="EMBL" id="UZAF01019912">
    <property type="protein sequence ID" value="VDO64674.1"/>
    <property type="molecule type" value="Genomic_DNA"/>
</dbReference>
<accession>A0A0N4WZI2</accession>
<name>A0A0N4WZI2_HAEPC</name>
<proteinExistence type="predicted"/>
<evidence type="ECO:0000313" key="5">
    <source>
        <dbReference type="Proteomes" id="UP000268014"/>
    </source>
</evidence>
<organism evidence="6">
    <name type="scientific">Haemonchus placei</name>
    <name type="common">Barber's pole worm</name>
    <dbReference type="NCBI Taxonomy" id="6290"/>
    <lineage>
        <taxon>Eukaryota</taxon>
        <taxon>Metazoa</taxon>
        <taxon>Ecdysozoa</taxon>
        <taxon>Nematoda</taxon>
        <taxon>Chromadorea</taxon>
        <taxon>Rhabditida</taxon>
        <taxon>Rhabditina</taxon>
        <taxon>Rhabditomorpha</taxon>
        <taxon>Strongyloidea</taxon>
        <taxon>Trichostrongylidae</taxon>
        <taxon>Haemonchus</taxon>
    </lineage>
</organism>
<dbReference type="WBParaSite" id="HPLM_0001735201-mRNA-1">
    <property type="protein sequence ID" value="HPLM_0001735201-mRNA-1"/>
    <property type="gene ID" value="HPLM_0001735201"/>
</dbReference>
<dbReference type="AlphaFoldDB" id="A0A0N4WZI2"/>
<dbReference type="InterPro" id="IPR000421">
    <property type="entry name" value="FA58C"/>
</dbReference>
<feature type="compositionally biased region" description="Polar residues" evidence="1">
    <location>
        <begin position="40"/>
        <end position="63"/>
    </location>
</feature>
<keyword evidence="5" id="KW-1185">Reference proteome</keyword>
<feature type="signal peptide" evidence="2">
    <location>
        <begin position="1"/>
        <end position="20"/>
    </location>
</feature>
<sequence length="141" mass="15391">MWSVWVVVLQAVTALRMDECEPTALGMESGAITDAQITSSSSFDRQSVGPQNSSPSGTIQNAWASARRGESRPEGVYNVVGATDVSYSLRPRCIVLAWTAGNTKAAQFQCYGDPPRPFIVIAGREPPKWELGKSSRWLTVW</sequence>
<evidence type="ECO:0000256" key="2">
    <source>
        <dbReference type="SAM" id="SignalP"/>
    </source>
</evidence>
<dbReference type="PROSITE" id="PS50022">
    <property type="entry name" value="FA58C_3"/>
    <property type="match status" value="1"/>
</dbReference>
<dbReference type="Gene3D" id="2.60.120.260">
    <property type="entry name" value="Galactose-binding domain-like"/>
    <property type="match status" value="1"/>
</dbReference>
<reference evidence="4 5" key="2">
    <citation type="submission" date="2018-11" db="EMBL/GenBank/DDBJ databases">
        <authorList>
            <consortium name="Pathogen Informatics"/>
        </authorList>
    </citation>
    <scope>NUCLEOTIDE SEQUENCE [LARGE SCALE GENOMIC DNA]</scope>
    <source>
        <strain evidence="4 5">MHpl1</strain>
    </source>
</reference>
<evidence type="ECO:0000259" key="3">
    <source>
        <dbReference type="PROSITE" id="PS50022"/>
    </source>
</evidence>
<feature type="chain" id="PRO_5043124230" evidence="2">
    <location>
        <begin position="21"/>
        <end position="141"/>
    </location>
</feature>
<evidence type="ECO:0000313" key="6">
    <source>
        <dbReference type="WBParaSite" id="HPLM_0001735201-mRNA-1"/>
    </source>
</evidence>
<keyword evidence="2" id="KW-0732">Signal</keyword>
<evidence type="ECO:0000313" key="4">
    <source>
        <dbReference type="EMBL" id="VDO64674.1"/>
    </source>
</evidence>
<dbReference type="Proteomes" id="UP000268014">
    <property type="component" value="Unassembled WGS sequence"/>
</dbReference>
<protein>
    <submittedName>
        <fullName evidence="6">F5/8 type C domain-containing protein</fullName>
    </submittedName>
</protein>